<dbReference type="PROSITE" id="PS51257">
    <property type="entry name" value="PROKAR_LIPOPROTEIN"/>
    <property type="match status" value="1"/>
</dbReference>
<accession>A0A7C4QP76</accession>
<evidence type="ECO:0000313" key="1">
    <source>
        <dbReference type="EMBL" id="HGT39404.1"/>
    </source>
</evidence>
<name>A0A7C4QP76_9PLAN</name>
<comment type="caution">
    <text evidence="1">The sequence shown here is derived from an EMBL/GenBank/DDBJ whole genome shotgun (WGS) entry which is preliminary data.</text>
</comment>
<protein>
    <recommendedName>
        <fullName evidence="2">Lipoprotein</fullName>
    </recommendedName>
</protein>
<reference evidence="1" key="1">
    <citation type="journal article" date="2020" name="mSystems">
        <title>Genome- and Community-Level Interaction Insights into Carbon Utilization and Element Cycling Functions of Hydrothermarchaeota in Hydrothermal Sediment.</title>
        <authorList>
            <person name="Zhou Z."/>
            <person name="Liu Y."/>
            <person name="Xu W."/>
            <person name="Pan J."/>
            <person name="Luo Z.H."/>
            <person name="Li M."/>
        </authorList>
    </citation>
    <scope>NUCLEOTIDE SEQUENCE [LARGE SCALE GENOMIC DNA]</scope>
    <source>
        <strain evidence="1">SpSt-508</strain>
    </source>
</reference>
<dbReference type="EMBL" id="DSVQ01000012">
    <property type="protein sequence ID" value="HGT39404.1"/>
    <property type="molecule type" value="Genomic_DNA"/>
</dbReference>
<organism evidence="1">
    <name type="scientific">Schlesneria paludicola</name>
    <dbReference type="NCBI Taxonomy" id="360056"/>
    <lineage>
        <taxon>Bacteria</taxon>
        <taxon>Pseudomonadati</taxon>
        <taxon>Planctomycetota</taxon>
        <taxon>Planctomycetia</taxon>
        <taxon>Planctomycetales</taxon>
        <taxon>Planctomycetaceae</taxon>
        <taxon>Schlesneria</taxon>
    </lineage>
</organism>
<dbReference type="Gene3D" id="3.40.50.10610">
    <property type="entry name" value="ABC-type transport auxiliary lipoprotein component"/>
    <property type="match status" value="1"/>
</dbReference>
<gene>
    <name evidence="1" type="ORF">ENS64_09115</name>
</gene>
<proteinExistence type="predicted"/>
<evidence type="ECO:0008006" key="2">
    <source>
        <dbReference type="Google" id="ProtNLM"/>
    </source>
</evidence>
<sequence>MRRAGWGLSLFVVAALSGCVMFEVGVTNPVAGLTTVAVAPFFNLSEERSVDGRRFAQAYFSELQKTPGFQVVPVGVVEQAIYDHRLEMNDPQDALTLARVLGVDAVVVGAVTDYSPYYPPRIGLQVSWYSPQAWQFHPGIPTDEWARDLVKPRAWWEWWGPRFKLHQRRWAWETCAVSPAASGQDTAALQPAFPRRPGAASCWLPPLAADKPPRSHRTTLEGRIILEDRIFPEKLITLSARESPANWDAGRKAAADWQKGTAAAAVVRGQSSGVPPLEWQVLPEASLPAVATTVPAFDPHQPLMSYTRLFDGADPKLTARLRDYVELHGDLRAGGWEAYLHRSEDFIRFTAHLMVVEMLQLHGGEAQRRVVLKFRRHP</sequence>
<dbReference type="AlphaFoldDB" id="A0A7C4QP76"/>